<sequence length="68" mass="7473">MGLCKISLALVFSLGLTLVHLSHAQSSIQDYFIVQESGGNDLSGREAANLWVAEKPYYDYVQPGMELP</sequence>
<accession>A0A7N2MX22</accession>
<evidence type="ECO:0000256" key="1">
    <source>
        <dbReference type="SAM" id="SignalP"/>
    </source>
</evidence>
<keyword evidence="1" id="KW-0732">Signal</keyword>
<name>A0A7N2MX22_QUELO</name>
<feature type="chain" id="PRO_5029551168" evidence="1">
    <location>
        <begin position="25"/>
        <end position="68"/>
    </location>
</feature>
<dbReference type="EnsemblPlants" id="QL11p028243:mrna">
    <property type="protein sequence ID" value="QL11p028243:mrna"/>
    <property type="gene ID" value="QL11p028243"/>
</dbReference>
<feature type="signal peptide" evidence="1">
    <location>
        <begin position="1"/>
        <end position="24"/>
    </location>
</feature>
<evidence type="ECO:0000313" key="2">
    <source>
        <dbReference type="EnsemblPlants" id="QL11p028243:mrna"/>
    </source>
</evidence>
<proteinExistence type="predicted"/>
<dbReference type="Gramene" id="QL11p028243:mrna">
    <property type="protein sequence ID" value="QL11p028243:mrna"/>
    <property type="gene ID" value="QL11p028243"/>
</dbReference>
<dbReference type="Proteomes" id="UP000594261">
    <property type="component" value="Chromosome 11"/>
</dbReference>
<organism evidence="2 3">
    <name type="scientific">Quercus lobata</name>
    <name type="common">Valley oak</name>
    <dbReference type="NCBI Taxonomy" id="97700"/>
    <lineage>
        <taxon>Eukaryota</taxon>
        <taxon>Viridiplantae</taxon>
        <taxon>Streptophyta</taxon>
        <taxon>Embryophyta</taxon>
        <taxon>Tracheophyta</taxon>
        <taxon>Spermatophyta</taxon>
        <taxon>Magnoliopsida</taxon>
        <taxon>eudicotyledons</taxon>
        <taxon>Gunneridae</taxon>
        <taxon>Pentapetalae</taxon>
        <taxon>rosids</taxon>
        <taxon>fabids</taxon>
        <taxon>Fagales</taxon>
        <taxon>Fagaceae</taxon>
        <taxon>Quercus</taxon>
    </lineage>
</organism>
<reference evidence="2 3" key="1">
    <citation type="journal article" date="2016" name="G3 (Bethesda)">
        <title>First Draft Assembly and Annotation of the Genome of a California Endemic Oak Quercus lobata Nee (Fagaceae).</title>
        <authorList>
            <person name="Sork V.L."/>
            <person name="Fitz-Gibbon S.T."/>
            <person name="Puiu D."/>
            <person name="Crepeau M."/>
            <person name="Gugger P.F."/>
            <person name="Sherman R."/>
            <person name="Stevens K."/>
            <person name="Langley C.H."/>
            <person name="Pellegrini M."/>
            <person name="Salzberg S.L."/>
        </authorList>
    </citation>
    <scope>NUCLEOTIDE SEQUENCE [LARGE SCALE GENOMIC DNA]</scope>
    <source>
        <strain evidence="2 3">cv. SW786</strain>
    </source>
</reference>
<dbReference type="EMBL" id="LRBV02000011">
    <property type="status" value="NOT_ANNOTATED_CDS"/>
    <property type="molecule type" value="Genomic_DNA"/>
</dbReference>
<protein>
    <submittedName>
        <fullName evidence="2">Uncharacterized protein</fullName>
    </submittedName>
</protein>
<evidence type="ECO:0000313" key="3">
    <source>
        <dbReference type="Proteomes" id="UP000594261"/>
    </source>
</evidence>
<dbReference type="AlphaFoldDB" id="A0A7N2MX22"/>
<keyword evidence="3" id="KW-1185">Reference proteome</keyword>
<reference evidence="2" key="2">
    <citation type="submission" date="2021-01" db="UniProtKB">
        <authorList>
            <consortium name="EnsemblPlants"/>
        </authorList>
    </citation>
    <scope>IDENTIFICATION</scope>
</reference>
<dbReference type="InParanoid" id="A0A7N2MX22"/>